<accession>A0A1S1P162</accession>
<dbReference type="Proteomes" id="UP000180215">
    <property type="component" value="Unassembled WGS sequence"/>
</dbReference>
<evidence type="ECO:0000256" key="1">
    <source>
        <dbReference type="SAM" id="Phobius"/>
    </source>
</evidence>
<keyword evidence="1" id="KW-1133">Transmembrane helix</keyword>
<keyword evidence="1" id="KW-0472">Membrane</keyword>
<sequence length="518" mass="55087">MSASARSLAARFARFRHTESGSVLVIFALALLPMAFLAGMTIDYAQNTNLRQQAQVAVDATALALAKLPLDTTDKDLAAKAEAQVLAALRGLPIDALTVTMRHNGDLIEVAAKGATPTSLTRLAGFMSMPLSVSATSNRSMTNLEIALVLDNTGSMKGTKLTNLKAAARDLVTSLFKQADPAKPNALKIGIVPFSMTVNVGPGFAGSDWLDINAKSPIHQQIFNAQGASANRFSLFADMGKTWAGCVESRPAPFDVQDTAPSQANPVTLFVPFFAPDESDNDGNAVNDYMADLPSGGSAGGASNRQLQGMTAKYDKNAFKVSATARQTGTNYLYGPNAGCEIQPLTRLTTSPSQLTNAIAAMTVIGDTNIPMGLAWGWHLLSPNAPFKDGVAYGEIKTKKFIVLMTDGQNQSAVSSSDNRSYYSGLGFIWQNRIGTTSNDNAVRTKAIDARLTLLCDNIRKARIQVFAVRVEVNDGDSAVLKACASSPNMFFEVKNSSGLPAVFRAIADQISELRISQ</sequence>
<dbReference type="EMBL" id="MNAO01000366">
    <property type="protein sequence ID" value="OHV15021.1"/>
    <property type="molecule type" value="Genomic_DNA"/>
</dbReference>
<organism evidence="3 4">
    <name type="scientific">Methylorubrum extorquens</name>
    <name type="common">Methylobacterium dichloromethanicum</name>
    <name type="synonym">Methylobacterium extorquens</name>
    <dbReference type="NCBI Taxonomy" id="408"/>
    <lineage>
        <taxon>Bacteria</taxon>
        <taxon>Pseudomonadati</taxon>
        <taxon>Pseudomonadota</taxon>
        <taxon>Alphaproteobacteria</taxon>
        <taxon>Hyphomicrobiales</taxon>
        <taxon>Methylobacteriaceae</taxon>
        <taxon>Methylorubrum</taxon>
    </lineage>
</organism>
<keyword evidence="1" id="KW-0812">Transmembrane</keyword>
<gene>
    <name evidence="3" type="ORF">BK022_22095</name>
</gene>
<protein>
    <recommendedName>
        <fullName evidence="2">Putative Flp pilus-assembly TadG-like N-terminal domain-containing protein</fullName>
    </recommendedName>
</protein>
<proteinExistence type="predicted"/>
<comment type="caution">
    <text evidence="3">The sequence shown here is derived from an EMBL/GenBank/DDBJ whole genome shotgun (WGS) entry which is preliminary data.</text>
</comment>
<evidence type="ECO:0000313" key="3">
    <source>
        <dbReference type="EMBL" id="OHV15021.1"/>
    </source>
</evidence>
<dbReference type="AlphaFoldDB" id="A0A1S1P162"/>
<dbReference type="InterPro" id="IPR036465">
    <property type="entry name" value="vWFA_dom_sf"/>
</dbReference>
<feature type="domain" description="Putative Flp pilus-assembly TadG-like N-terminal" evidence="2">
    <location>
        <begin position="21"/>
        <end position="64"/>
    </location>
</feature>
<dbReference type="Pfam" id="PF13400">
    <property type="entry name" value="Tad"/>
    <property type="match status" value="1"/>
</dbReference>
<dbReference type="InterPro" id="IPR028087">
    <property type="entry name" value="Tad_N"/>
</dbReference>
<dbReference type="Gene3D" id="3.40.50.410">
    <property type="entry name" value="von Willebrand factor, type A domain"/>
    <property type="match status" value="1"/>
</dbReference>
<name>A0A1S1P162_METEX</name>
<evidence type="ECO:0000313" key="4">
    <source>
        <dbReference type="Proteomes" id="UP000180215"/>
    </source>
</evidence>
<evidence type="ECO:0000259" key="2">
    <source>
        <dbReference type="Pfam" id="PF13400"/>
    </source>
</evidence>
<dbReference type="SUPFAM" id="SSF53300">
    <property type="entry name" value="vWA-like"/>
    <property type="match status" value="1"/>
</dbReference>
<feature type="transmembrane region" description="Helical" evidence="1">
    <location>
        <begin position="21"/>
        <end position="42"/>
    </location>
</feature>
<reference evidence="3 4" key="1">
    <citation type="submission" date="2016-10" db="EMBL/GenBank/DDBJ databases">
        <title>Draft genome sequence of Methylobacterium extorquens CP3, a seed endophyte of Crotalaria pumila with plant growth-promoting and metal tolerance properties.</title>
        <authorList>
            <person name="Sanchez-Lopez A.S."/>
            <person name="Van Hamme J.D."/>
            <person name="Thijs S."/>
            <person name="Mcammond B.M."/>
            <person name="Stevens V."/>
            <person name="Gonzalez-Chavez M.D.C."/>
            <person name="Vangronsveld J."/>
        </authorList>
    </citation>
    <scope>NUCLEOTIDE SEQUENCE [LARGE SCALE GENOMIC DNA]</scope>
    <source>
        <strain evidence="3 4">CP3</strain>
    </source>
</reference>